<evidence type="ECO:0000313" key="2">
    <source>
        <dbReference type="Proteomes" id="UP000290475"/>
    </source>
</evidence>
<gene>
    <name evidence="1" type="ORF">BVJ53_06760</name>
</gene>
<reference evidence="1 2" key="1">
    <citation type="submission" date="2017-01" db="EMBL/GenBank/DDBJ databases">
        <title>Lactobacillus chiayiensis sp. nov., a lactic acid bacterium isolated from compost.</title>
        <authorList>
            <person name="Huang C.-H."/>
        </authorList>
    </citation>
    <scope>NUCLEOTIDE SEQUENCE [LARGE SCALE GENOMIC DNA]</scope>
    <source>
        <strain evidence="2">chh01</strain>
    </source>
</reference>
<sequence>MNESLFYQRQLCMVLSRSITRSQSQKSTYKDIKLKWPKTGHLGLRPLTLRFLSAPARAQ</sequence>
<evidence type="ECO:0000313" key="1">
    <source>
        <dbReference type="EMBL" id="RXT24943.1"/>
    </source>
</evidence>
<name>A0A4Q1U1B0_9LACO</name>
<dbReference type="EMBL" id="MSSM01000015">
    <property type="protein sequence ID" value="RXT24943.1"/>
    <property type="molecule type" value="Genomic_DNA"/>
</dbReference>
<organism evidence="1 2">
    <name type="scientific">Lacticaseibacillus chiayiensis</name>
    <dbReference type="NCBI Taxonomy" id="2100821"/>
    <lineage>
        <taxon>Bacteria</taxon>
        <taxon>Bacillati</taxon>
        <taxon>Bacillota</taxon>
        <taxon>Bacilli</taxon>
        <taxon>Lactobacillales</taxon>
        <taxon>Lactobacillaceae</taxon>
        <taxon>Lacticaseibacillus</taxon>
    </lineage>
</organism>
<dbReference type="AntiFam" id="ANF00267">
    <property type="entry name" value="DNA repeat translations related to WP_015765070.1"/>
</dbReference>
<proteinExistence type="predicted"/>
<dbReference type="Proteomes" id="UP000290475">
    <property type="component" value="Unassembled WGS sequence"/>
</dbReference>
<comment type="caution">
    <text evidence="1">The sequence shown here is derived from an EMBL/GenBank/DDBJ whole genome shotgun (WGS) entry which is preliminary data.</text>
</comment>
<protein>
    <submittedName>
        <fullName evidence="1">Uncharacterized protein</fullName>
    </submittedName>
</protein>
<dbReference type="AlphaFoldDB" id="A0A4Q1U1B0"/>
<dbReference type="NCBIfam" id="NF040517">
    <property type="entry name" value="Lacto_Palin_RP2"/>
    <property type="match status" value="1"/>
</dbReference>
<accession>A0A4Q1U1B0</accession>